<comment type="similarity">
    <text evidence="2">Belongs to the methyl-accepting chemotaxis (MCP) protein family.</text>
</comment>
<dbReference type="SUPFAM" id="SSF58104">
    <property type="entry name" value="Methyl-accepting chemotaxis protein (MCP) signaling domain"/>
    <property type="match status" value="1"/>
</dbReference>
<dbReference type="EMBL" id="AMRV01000003">
    <property type="protein sequence ID" value="EMD83498.1"/>
    <property type="molecule type" value="Genomic_DNA"/>
</dbReference>
<comment type="caution">
    <text evidence="7">The sequence shown here is derived from an EMBL/GenBank/DDBJ whole genome shotgun (WGS) entry which is preliminary data.</text>
</comment>
<gene>
    <name evidence="7" type="ORF">C725_1399</name>
</gene>
<dbReference type="Gene3D" id="1.10.287.950">
    <property type="entry name" value="Methyl-accepting chemotaxis protein"/>
    <property type="match status" value="1"/>
</dbReference>
<sequence>MKPPVTAFTLEELQAQGVRQLVLLFWLSAAAIGLVGIAVSSPVTMSAFAVAVGANIVPTLYLRAGDRGRQARIAIGITAALQPAALVYLFQLQPWQMDMHMYFFVGMAALTLMCDWRALAAAAAVTAVHHLLFSFLAPEWVFAGGGKLVRVGIHALAVSLQFAALAILVERLRALLLLQQRQGRESDRMTVRAQDLQAQAEAALAARRSAEAAALEASRLRQDEQARAEAARREELFRLADDFEASIASVSDGVAAAASQLSSMAADLSGASTRAHGSASSIYSTAREAAAATRQLADGTAGLSASIAEIADNAGRQSALSGAARARFAEGMSAVSALAERTGSAQQFVSLIGAVSEQTNLLALNATIEAARAGQAGQGFAVVANEVKGLAHQAAQATERITGLLSGIGAGAGEVRATIGTIGEATGELAAAADAIARAIEAQEKAASLLDRNAATASDHVTAISGEMDMLMETMSAADRLAEQVRGAAAALFESAGTLGRSTDRFVGHLRAS</sequence>
<dbReference type="OrthoDB" id="354287at2"/>
<dbReference type="GO" id="GO:0004888">
    <property type="term" value="F:transmembrane signaling receptor activity"/>
    <property type="evidence" value="ECO:0007669"/>
    <property type="project" value="InterPro"/>
</dbReference>
<feature type="transmembrane region" description="Helical" evidence="5">
    <location>
        <begin position="148"/>
        <end position="169"/>
    </location>
</feature>
<dbReference type="PANTHER" id="PTHR32089:SF112">
    <property type="entry name" value="LYSOZYME-LIKE PROTEIN-RELATED"/>
    <property type="match status" value="1"/>
</dbReference>
<protein>
    <submittedName>
        <fullName evidence="7">Methyl-accepting chemotaxis sensory transducer</fullName>
    </submittedName>
</protein>
<organism evidence="7 8">
    <name type="scientific">Pacificimonas flava</name>
    <dbReference type="NCBI Taxonomy" id="1234595"/>
    <lineage>
        <taxon>Bacteria</taxon>
        <taxon>Pseudomonadati</taxon>
        <taxon>Pseudomonadota</taxon>
        <taxon>Alphaproteobacteria</taxon>
        <taxon>Sphingomonadales</taxon>
        <taxon>Sphingosinicellaceae</taxon>
        <taxon>Pacificimonas</taxon>
    </lineage>
</organism>
<dbReference type="GO" id="GO:0006935">
    <property type="term" value="P:chemotaxis"/>
    <property type="evidence" value="ECO:0007669"/>
    <property type="project" value="InterPro"/>
</dbReference>
<evidence type="ECO:0000313" key="8">
    <source>
        <dbReference type="Proteomes" id="UP000011717"/>
    </source>
</evidence>
<dbReference type="GO" id="GO:0016020">
    <property type="term" value="C:membrane"/>
    <property type="evidence" value="ECO:0007669"/>
    <property type="project" value="InterPro"/>
</dbReference>
<feature type="coiled-coil region" evidence="4">
    <location>
        <begin position="193"/>
        <end position="234"/>
    </location>
</feature>
<dbReference type="GO" id="GO:0007165">
    <property type="term" value="P:signal transduction"/>
    <property type="evidence" value="ECO:0007669"/>
    <property type="project" value="UniProtKB-KW"/>
</dbReference>
<evidence type="ECO:0000256" key="5">
    <source>
        <dbReference type="SAM" id="Phobius"/>
    </source>
</evidence>
<feature type="transmembrane region" description="Helical" evidence="5">
    <location>
        <begin position="74"/>
        <end position="93"/>
    </location>
</feature>
<feature type="domain" description="Methyl-accepting transducer" evidence="6">
    <location>
        <begin position="257"/>
        <end position="482"/>
    </location>
</feature>
<dbReference type="SMART" id="SM00283">
    <property type="entry name" value="MA"/>
    <property type="match status" value="1"/>
</dbReference>
<feature type="transmembrane region" description="Helical" evidence="5">
    <location>
        <begin position="45"/>
        <end position="62"/>
    </location>
</feature>
<keyword evidence="5" id="KW-0812">Transmembrane</keyword>
<dbReference type="PRINTS" id="PR00260">
    <property type="entry name" value="CHEMTRNSDUCR"/>
</dbReference>
<dbReference type="Pfam" id="PF00015">
    <property type="entry name" value="MCPsignal"/>
    <property type="match status" value="1"/>
</dbReference>
<evidence type="ECO:0000256" key="2">
    <source>
        <dbReference type="ARBA" id="ARBA00029447"/>
    </source>
</evidence>
<evidence type="ECO:0000259" key="6">
    <source>
        <dbReference type="PROSITE" id="PS50111"/>
    </source>
</evidence>
<proteinExistence type="inferred from homology"/>
<dbReference type="PROSITE" id="PS50111">
    <property type="entry name" value="CHEMOTAXIS_TRANSDUC_2"/>
    <property type="match status" value="1"/>
</dbReference>
<feature type="transmembrane region" description="Helical" evidence="5">
    <location>
        <begin position="21"/>
        <end position="39"/>
    </location>
</feature>
<dbReference type="PANTHER" id="PTHR32089">
    <property type="entry name" value="METHYL-ACCEPTING CHEMOTAXIS PROTEIN MCPB"/>
    <property type="match status" value="1"/>
</dbReference>
<keyword evidence="1 3" id="KW-0807">Transducer</keyword>
<dbReference type="InterPro" id="IPR004089">
    <property type="entry name" value="MCPsignal_dom"/>
</dbReference>
<name>M2U666_9SPHN</name>
<dbReference type="Proteomes" id="UP000011717">
    <property type="component" value="Unassembled WGS sequence"/>
</dbReference>
<evidence type="ECO:0000256" key="1">
    <source>
        <dbReference type="ARBA" id="ARBA00023224"/>
    </source>
</evidence>
<keyword evidence="5" id="KW-0472">Membrane</keyword>
<feature type="transmembrane region" description="Helical" evidence="5">
    <location>
        <begin position="123"/>
        <end position="142"/>
    </location>
</feature>
<keyword evidence="4" id="KW-0175">Coiled coil</keyword>
<dbReference type="InterPro" id="IPR004090">
    <property type="entry name" value="Chemotax_Me-accpt_rcpt"/>
</dbReference>
<keyword evidence="8" id="KW-1185">Reference proteome</keyword>
<evidence type="ECO:0000256" key="4">
    <source>
        <dbReference type="SAM" id="Coils"/>
    </source>
</evidence>
<reference evidence="7 8" key="1">
    <citation type="journal article" date="2013" name="Genome Announc.">
        <title>Draft Genome Sequence of Strain JLT2015T, Belonging to the Family Sphingomonadaceae of the Alphaproteobacteria.</title>
        <authorList>
            <person name="Tang K."/>
            <person name="Liu K."/>
            <person name="Li S."/>
            <person name="Jiao N."/>
        </authorList>
    </citation>
    <scope>NUCLEOTIDE SEQUENCE [LARGE SCALE GENOMIC DNA]</scope>
    <source>
        <strain evidence="7 8">JLT2015</strain>
    </source>
</reference>
<dbReference type="AlphaFoldDB" id="M2U666"/>
<accession>M2U666</accession>
<evidence type="ECO:0000313" key="7">
    <source>
        <dbReference type="EMBL" id="EMD83498.1"/>
    </source>
</evidence>
<evidence type="ECO:0000256" key="3">
    <source>
        <dbReference type="PROSITE-ProRule" id="PRU00284"/>
    </source>
</evidence>
<keyword evidence="5" id="KW-1133">Transmembrane helix</keyword>
<dbReference type="RefSeq" id="WP_008601277.1">
    <property type="nucleotide sequence ID" value="NZ_AMRV01000003.1"/>
</dbReference>